<comment type="subcellular location">
    <subcellularLocation>
        <location evidence="1">Cytoplasm</location>
    </subcellularLocation>
</comment>
<dbReference type="OrthoDB" id="2190947at2759"/>
<gene>
    <name evidence="5" type="ORF">M896_090790</name>
</gene>
<dbReference type="EMBL" id="JOKQ01000009">
    <property type="protein sequence ID" value="KHN69153.1"/>
    <property type="molecule type" value="Genomic_DNA"/>
</dbReference>
<dbReference type="VEuPathDB" id="MicrosporidiaDB:M896_090790"/>
<evidence type="ECO:0000313" key="6">
    <source>
        <dbReference type="Proteomes" id="UP000031056"/>
    </source>
</evidence>
<dbReference type="HOGENOM" id="CLU_154721_0_0_1"/>
<protein>
    <submittedName>
        <fullName evidence="5">Signal recognition particle protein Srp19</fullName>
    </submittedName>
</protein>
<comment type="caution">
    <text evidence="5">The sequence shown here is derived from an EMBL/GenBank/DDBJ whole genome shotgun (WGS) entry which is preliminary data.</text>
</comment>
<evidence type="ECO:0000313" key="5">
    <source>
        <dbReference type="EMBL" id="KHN69153.1"/>
    </source>
</evidence>
<accession>A0A0B2UIH1</accession>
<dbReference type="GeneID" id="26262293"/>
<organism evidence="5 6">
    <name type="scientific">Ordospora colligata OC4</name>
    <dbReference type="NCBI Taxonomy" id="1354746"/>
    <lineage>
        <taxon>Eukaryota</taxon>
        <taxon>Fungi</taxon>
        <taxon>Fungi incertae sedis</taxon>
        <taxon>Microsporidia</taxon>
        <taxon>Ordosporidae</taxon>
        <taxon>Ordospora</taxon>
    </lineage>
</organism>
<keyword evidence="2" id="KW-0963">Cytoplasm</keyword>
<dbReference type="GO" id="GO:0008312">
    <property type="term" value="F:7S RNA binding"/>
    <property type="evidence" value="ECO:0007669"/>
    <property type="project" value="InterPro"/>
</dbReference>
<keyword evidence="4" id="KW-0687">Ribonucleoprotein</keyword>
<dbReference type="PANTHER" id="PTHR17453:SF0">
    <property type="entry name" value="SIGNAL RECOGNITION PARTICLE 19 KDA PROTEIN"/>
    <property type="match status" value="1"/>
</dbReference>
<evidence type="ECO:0000256" key="2">
    <source>
        <dbReference type="ARBA" id="ARBA00022490"/>
    </source>
</evidence>
<reference evidence="5 6" key="1">
    <citation type="journal article" date="2014" name="MBio">
        <title>The Ordospora colligata genome; evolution of extreme reduction in microsporidia and host-to-parasite horizontal gene transfer.</title>
        <authorList>
            <person name="Pombert J.-F."/>
            <person name="Haag K.L."/>
            <person name="Beidas S."/>
            <person name="Ebert D."/>
            <person name="Keeling P.J."/>
        </authorList>
    </citation>
    <scope>NUCLEOTIDE SEQUENCE [LARGE SCALE GENOMIC DNA]</scope>
    <source>
        <strain evidence="5 6">OC4</strain>
    </source>
</reference>
<name>A0A0B2UIH1_9MICR</name>
<dbReference type="Proteomes" id="UP000031056">
    <property type="component" value="Unassembled WGS sequence"/>
</dbReference>
<keyword evidence="3" id="KW-0733">Signal recognition particle</keyword>
<dbReference type="Gene3D" id="3.30.56.30">
    <property type="entry name" value="Signal recognition particle, SRP19-like subunit"/>
    <property type="match status" value="1"/>
</dbReference>
<dbReference type="Pfam" id="PF01922">
    <property type="entry name" value="SRP19"/>
    <property type="match status" value="1"/>
</dbReference>
<evidence type="ECO:0000256" key="1">
    <source>
        <dbReference type="ARBA" id="ARBA00004496"/>
    </source>
</evidence>
<sequence>MDRSHFCLYPIYIDSTKSVSEGRKYGIDVCVPAPKWQEIKSALCKLDIEHVSEPGSMHPRDFMKPGRFRINKKYGKRFVVEGLSATIMETRKGIQKQSGTGQAHYKAPKGIVQNGLYVENKLNLVRKKKNKKKQ</sequence>
<dbReference type="InParanoid" id="A0A0B2UIH1"/>
<dbReference type="SUPFAM" id="SSF69695">
    <property type="entry name" value="SRP19"/>
    <property type="match status" value="1"/>
</dbReference>
<proteinExistence type="predicted"/>
<dbReference type="GO" id="GO:0005786">
    <property type="term" value="C:signal recognition particle, endoplasmic reticulum targeting"/>
    <property type="evidence" value="ECO:0007669"/>
    <property type="project" value="UniProtKB-KW"/>
</dbReference>
<dbReference type="STRING" id="1354746.A0A0B2UIH1"/>
<dbReference type="PANTHER" id="PTHR17453">
    <property type="entry name" value="SIGNAL RECOGNITION PARTICLE 19 KD PROTEIN"/>
    <property type="match status" value="1"/>
</dbReference>
<keyword evidence="6" id="KW-1185">Reference proteome</keyword>
<dbReference type="GO" id="GO:0006617">
    <property type="term" value="P:SRP-dependent cotranslational protein targeting to membrane, signal sequence recognition"/>
    <property type="evidence" value="ECO:0007669"/>
    <property type="project" value="TreeGrafter"/>
</dbReference>
<evidence type="ECO:0000256" key="3">
    <source>
        <dbReference type="ARBA" id="ARBA00023135"/>
    </source>
</evidence>
<dbReference type="InterPro" id="IPR002778">
    <property type="entry name" value="Signal_recog_particle_SRP19"/>
</dbReference>
<dbReference type="InterPro" id="IPR036521">
    <property type="entry name" value="SRP19-like_sf"/>
</dbReference>
<dbReference type="RefSeq" id="XP_014563195.1">
    <property type="nucleotide sequence ID" value="XM_014707709.1"/>
</dbReference>
<evidence type="ECO:0000256" key="4">
    <source>
        <dbReference type="ARBA" id="ARBA00023274"/>
    </source>
</evidence>
<dbReference type="AlphaFoldDB" id="A0A0B2UIH1"/>